<dbReference type="PANTHER" id="PTHR44196:SF1">
    <property type="entry name" value="DEHYDROGENASE_REDUCTASE SDR FAMILY MEMBER 7B"/>
    <property type="match status" value="1"/>
</dbReference>
<accession>A0A2T1M157</accession>
<dbReference type="Gene3D" id="3.40.50.720">
    <property type="entry name" value="NAD(P)-binding Rossmann-like Domain"/>
    <property type="match status" value="1"/>
</dbReference>
<dbReference type="Proteomes" id="UP000239001">
    <property type="component" value="Unassembled WGS sequence"/>
</dbReference>
<dbReference type="PRINTS" id="PR00081">
    <property type="entry name" value="GDHRDH"/>
</dbReference>
<dbReference type="SMART" id="SM00822">
    <property type="entry name" value="PKS_KR"/>
    <property type="match status" value="1"/>
</dbReference>
<keyword evidence="2" id="KW-0560">Oxidoreductase</keyword>
<feature type="domain" description="Ketoreductase" evidence="4">
    <location>
        <begin position="10"/>
        <end position="197"/>
    </location>
</feature>
<dbReference type="InterPro" id="IPR036291">
    <property type="entry name" value="NAD(P)-bd_dom_sf"/>
</dbReference>
<gene>
    <name evidence="5" type="ORF">C7H19_05345</name>
</gene>
<evidence type="ECO:0000256" key="1">
    <source>
        <dbReference type="ARBA" id="ARBA00006484"/>
    </source>
</evidence>
<comment type="similarity">
    <text evidence="1 3">Belongs to the short-chain dehydrogenases/reductases (SDR) family.</text>
</comment>
<dbReference type="RefSeq" id="WP_106455855.1">
    <property type="nucleotide sequence ID" value="NZ_PXOH01000004.1"/>
</dbReference>
<evidence type="ECO:0000256" key="3">
    <source>
        <dbReference type="RuleBase" id="RU000363"/>
    </source>
</evidence>
<evidence type="ECO:0000259" key="4">
    <source>
        <dbReference type="SMART" id="SM00822"/>
    </source>
</evidence>
<dbReference type="PRINTS" id="PR00080">
    <property type="entry name" value="SDRFAMILY"/>
</dbReference>
<dbReference type="OrthoDB" id="9775296at2"/>
<keyword evidence="6" id="KW-1185">Reference proteome</keyword>
<evidence type="ECO:0000313" key="5">
    <source>
        <dbReference type="EMBL" id="PSF38412.1"/>
    </source>
</evidence>
<dbReference type="AlphaFoldDB" id="A0A2T1M157"/>
<evidence type="ECO:0000313" key="6">
    <source>
        <dbReference type="Proteomes" id="UP000239001"/>
    </source>
</evidence>
<proteinExistence type="inferred from homology"/>
<dbReference type="Pfam" id="PF00106">
    <property type="entry name" value="adh_short"/>
    <property type="match status" value="1"/>
</dbReference>
<dbReference type="InterPro" id="IPR002347">
    <property type="entry name" value="SDR_fam"/>
</dbReference>
<name>A0A2T1M157_9CHRO</name>
<protein>
    <submittedName>
        <fullName evidence="5">Oxidoreductase</fullName>
    </submittedName>
</protein>
<comment type="caution">
    <text evidence="5">The sequence shown here is derived from an EMBL/GenBank/DDBJ whole genome shotgun (WGS) entry which is preliminary data.</text>
</comment>
<reference evidence="5 6" key="1">
    <citation type="submission" date="2018-03" db="EMBL/GenBank/DDBJ databases">
        <title>The ancient ancestry and fast evolution of plastids.</title>
        <authorList>
            <person name="Moore K.R."/>
            <person name="Magnabosco C."/>
            <person name="Momper L."/>
            <person name="Gold D.A."/>
            <person name="Bosak T."/>
            <person name="Fournier G.P."/>
        </authorList>
    </citation>
    <scope>NUCLEOTIDE SEQUENCE [LARGE SCALE GENOMIC DNA]</scope>
    <source>
        <strain evidence="5 6">CCALA 016</strain>
    </source>
</reference>
<organism evidence="5 6">
    <name type="scientific">Aphanothece hegewaldii CCALA 016</name>
    <dbReference type="NCBI Taxonomy" id="2107694"/>
    <lineage>
        <taxon>Bacteria</taxon>
        <taxon>Bacillati</taxon>
        <taxon>Cyanobacteriota</taxon>
        <taxon>Cyanophyceae</taxon>
        <taxon>Oscillatoriophycideae</taxon>
        <taxon>Chroococcales</taxon>
        <taxon>Aphanothecaceae</taxon>
        <taxon>Aphanothece</taxon>
    </lineage>
</organism>
<dbReference type="InterPro" id="IPR057326">
    <property type="entry name" value="KR_dom"/>
</dbReference>
<dbReference type="CDD" id="cd05374">
    <property type="entry name" value="17beta-HSD-like_SDR_c"/>
    <property type="match status" value="1"/>
</dbReference>
<dbReference type="SUPFAM" id="SSF51735">
    <property type="entry name" value="NAD(P)-binding Rossmann-fold domains"/>
    <property type="match status" value="1"/>
</dbReference>
<sequence>MNHTPHLSEQVIIITGASAGIGTALAQTLATRFPGVRLALSARRKDKLEEIATECRTAGADVLVITTDMTNAEQVAALSRGVLEKWGRVDAVVNNAGYGQMGPIELTSLTAAKEQFNVNFFAPLILAQTLIPIMRNQGGGRIVNISSLGGRMAFPAGGLYSSSKFALEAFSDVLRMELKGFNIKVSVVEPGPVITEFFQVAGNKIQQMIPDYDRSRTFDDLAYKDRPVSSIYRPAFEKLAAIDQQLKLIGWTPEKVAKVIIKALNDPRPRPRYYAATGASIFVPLMTKVMPTWVTDAFWKRFYGIDQVEKEWKMSTNKE</sequence>
<dbReference type="EMBL" id="PXOH01000004">
    <property type="protein sequence ID" value="PSF38412.1"/>
    <property type="molecule type" value="Genomic_DNA"/>
</dbReference>
<reference evidence="5 6" key="2">
    <citation type="submission" date="2018-03" db="EMBL/GenBank/DDBJ databases">
        <authorList>
            <person name="Keele B.F."/>
        </authorList>
    </citation>
    <scope>NUCLEOTIDE SEQUENCE [LARGE SCALE GENOMIC DNA]</scope>
    <source>
        <strain evidence="5 6">CCALA 016</strain>
    </source>
</reference>
<dbReference type="PROSITE" id="PS00061">
    <property type="entry name" value="ADH_SHORT"/>
    <property type="match status" value="1"/>
</dbReference>
<dbReference type="GO" id="GO:0016491">
    <property type="term" value="F:oxidoreductase activity"/>
    <property type="evidence" value="ECO:0007669"/>
    <property type="project" value="UniProtKB-KW"/>
</dbReference>
<dbReference type="InterPro" id="IPR020904">
    <property type="entry name" value="Sc_DH/Rdtase_CS"/>
</dbReference>
<dbReference type="PANTHER" id="PTHR44196">
    <property type="entry name" value="DEHYDROGENASE/REDUCTASE SDR FAMILY MEMBER 7B"/>
    <property type="match status" value="1"/>
</dbReference>
<dbReference type="GO" id="GO:0016020">
    <property type="term" value="C:membrane"/>
    <property type="evidence" value="ECO:0007669"/>
    <property type="project" value="TreeGrafter"/>
</dbReference>
<evidence type="ECO:0000256" key="2">
    <source>
        <dbReference type="ARBA" id="ARBA00023002"/>
    </source>
</evidence>